<dbReference type="InterPro" id="IPR013974">
    <property type="entry name" value="SAF"/>
</dbReference>
<dbReference type="EMBL" id="JBEUKS010000002">
    <property type="protein sequence ID" value="MFC1437997.1"/>
    <property type="molecule type" value="Genomic_DNA"/>
</dbReference>
<protein>
    <submittedName>
        <fullName evidence="3">SAF domain-containing protein</fullName>
    </submittedName>
</protein>
<organism evidence="3 4">
    <name type="scientific">Streptacidiphilus jeojiensis</name>
    <dbReference type="NCBI Taxonomy" id="3229225"/>
    <lineage>
        <taxon>Bacteria</taxon>
        <taxon>Bacillati</taxon>
        <taxon>Actinomycetota</taxon>
        <taxon>Actinomycetes</taxon>
        <taxon>Kitasatosporales</taxon>
        <taxon>Streptomycetaceae</taxon>
        <taxon>Streptacidiphilus</taxon>
    </lineage>
</organism>
<evidence type="ECO:0000313" key="3">
    <source>
        <dbReference type="EMBL" id="MFC1437997.1"/>
    </source>
</evidence>
<keyword evidence="1" id="KW-1133">Transmembrane helix</keyword>
<proteinExistence type="predicted"/>
<feature type="transmembrane region" description="Helical" evidence="1">
    <location>
        <begin position="42"/>
        <end position="64"/>
    </location>
</feature>
<gene>
    <name evidence="3" type="ORF">ABUW04_06970</name>
</gene>
<dbReference type="Proteomes" id="UP001592581">
    <property type="component" value="Unassembled WGS sequence"/>
</dbReference>
<reference evidence="3 4" key="1">
    <citation type="submission" date="2024-06" db="EMBL/GenBank/DDBJ databases">
        <authorList>
            <person name="Lee S.D."/>
        </authorList>
    </citation>
    <scope>NUCLEOTIDE SEQUENCE [LARGE SCALE GENOMIC DNA]</scope>
    <source>
        <strain evidence="3 4">N1-10</strain>
    </source>
</reference>
<evidence type="ECO:0000259" key="2">
    <source>
        <dbReference type="SMART" id="SM00858"/>
    </source>
</evidence>
<dbReference type="CDD" id="cd11614">
    <property type="entry name" value="SAF_CpaB_FlgA_like"/>
    <property type="match status" value="1"/>
</dbReference>
<evidence type="ECO:0000256" key="1">
    <source>
        <dbReference type="SAM" id="Phobius"/>
    </source>
</evidence>
<name>A0ABV6XID0_9ACTN</name>
<dbReference type="RefSeq" id="WP_380563590.1">
    <property type="nucleotide sequence ID" value="NZ_JBEUKS010000002.1"/>
</dbReference>
<accession>A0ABV6XID0</accession>
<keyword evidence="1" id="KW-0472">Membrane</keyword>
<keyword evidence="1" id="KW-0812">Transmembrane</keyword>
<dbReference type="SMART" id="SM00858">
    <property type="entry name" value="SAF"/>
    <property type="match status" value="1"/>
</dbReference>
<evidence type="ECO:0000313" key="4">
    <source>
        <dbReference type="Proteomes" id="UP001592581"/>
    </source>
</evidence>
<sequence length="236" mass="23239">MLNSTRIPRARTLGDPQALDAAEGRLRAAAFRTVSSAQRRSLVRLAAGVGVAAVSAGVFAIAWVHAGDRVQVLALARPVVLGQILGEGDVKVVELPADSGVATLPASERGQVVGRPVTASLADGTLLAPVQVGGAALPLGQAQVSVLAKEGHFPPSLAAGDAVSVQDTGSSSSAAAAKSGGGAVQATVVDVRPASDSADGAGAVVVTLLCPQDSAAQVAGFDTPALVLLPAQPSGR</sequence>
<comment type="caution">
    <text evidence="3">The sequence shown here is derived from an EMBL/GenBank/DDBJ whole genome shotgun (WGS) entry which is preliminary data.</text>
</comment>
<dbReference type="Pfam" id="PF08666">
    <property type="entry name" value="SAF"/>
    <property type="match status" value="1"/>
</dbReference>
<keyword evidence="4" id="KW-1185">Reference proteome</keyword>
<feature type="domain" description="SAF" evidence="2">
    <location>
        <begin position="70"/>
        <end position="133"/>
    </location>
</feature>